<evidence type="ECO:0000256" key="1">
    <source>
        <dbReference type="ARBA" id="ARBA00022741"/>
    </source>
</evidence>
<dbReference type="InterPro" id="IPR002078">
    <property type="entry name" value="Sigma_54_int"/>
</dbReference>
<dbReference type="CDD" id="cd00009">
    <property type="entry name" value="AAA"/>
    <property type="match status" value="1"/>
</dbReference>
<organism evidence="9 10">
    <name type="scientific">Bacillus pseudomycoides</name>
    <dbReference type="NCBI Taxonomy" id="64104"/>
    <lineage>
        <taxon>Bacteria</taxon>
        <taxon>Bacillati</taxon>
        <taxon>Bacillota</taxon>
        <taxon>Bacilli</taxon>
        <taxon>Bacillales</taxon>
        <taxon>Bacillaceae</taxon>
        <taxon>Bacillus</taxon>
        <taxon>Bacillus cereus group</taxon>
    </lineage>
</organism>
<comment type="caution">
    <text evidence="9">The sequence shown here is derived from an EMBL/GenBank/DDBJ whole genome shotgun (WGS) entry which is preliminary data.</text>
</comment>
<dbReference type="PROSITE" id="PS00675">
    <property type="entry name" value="SIGMA54_INTERACT_1"/>
    <property type="match status" value="1"/>
</dbReference>
<dbReference type="RefSeq" id="WP_088094408.1">
    <property type="nucleotide sequence ID" value="NZ_JBALMA010000075.1"/>
</dbReference>
<dbReference type="PROSITE" id="PS50112">
    <property type="entry name" value="PAS"/>
    <property type="match status" value="1"/>
</dbReference>
<evidence type="ECO:0000256" key="6">
    <source>
        <dbReference type="SAM" id="Coils"/>
    </source>
</evidence>
<evidence type="ECO:0000256" key="5">
    <source>
        <dbReference type="ARBA" id="ARBA00023163"/>
    </source>
</evidence>
<keyword evidence="5" id="KW-0804">Transcription</keyword>
<dbReference type="EMBL" id="MWPX01000032">
    <property type="protein sequence ID" value="OUM46926.1"/>
    <property type="molecule type" value="Genomic_DNA"/>
</dbReference>
<dbReference type="PROSITE" id="PS00676">
    <property type="entry name" value="SIGMA54_INTERACT_2"/>
    <property type="match status" value="1"/>
</dbReference>
<reference evidence="9 10" key="1">
    <citation type="submission" date="2017-02" db="EMBL/GenBank/DDBJ databases">
        <title>Bacillus pseudomycoides isolate FSL K6-0042.</title>
        <authorList>
            <person name="Kovac J."/>
        </authorList>
    </citation>
    <scope>NUCLEOTIDE SEQUENCE [LARGE SCALE GENOMIC DNA]</scope>
    <source>
        <strain evidence="9 10">FSL K6-0042</strain>
    </source>
</reference>
<dbReference type="Gene3D" id="1.10.8.60">
    <property type="match status" value="1"/>
</dbReference>
<evidence type="ECO:0000313" key="10">
    <source>
        <dbReference type="Proteomes" id="UP000195321"/>
    </source>
</evidence>
<dbReference type="AlphaFoldDB" id="A0A1Y3MA08"/>
<dbReference type="Pfam" id="PF25601">
    <property type="entry name" value="AAA_lid_14"/>
    <property type="match status" value="1"/>
</dbReference>
<dbReference type="PANTHER" id="PTHR32071:SF57">
    <property type="entry name" value="C4-DICARBOXYLATE TRANSPORT TRANSCRIPTIONAL REGULATORY PROTEIN DCTD"/>
    <property type="match status" value="1"/>
</dbReference>
<dbReference type="Gene3D" id="1.10.10.60">
    <property type="entry name" value="Homeodomain-like"/>
    <property type="match status" value="1"/>
</dbReference>
<dbReference type="InterPro" id="IPR027417">
    <property type="entry name" value="P-loop_NTPase"/>
</dbReference>
<dbReference type="InterPro" id="IPR003593">
    <property type="entry name" value="AAA+_ATPase"/>
</dbReference>
<dbReference type="PROSITE" id="PS00688">
    <property type="entry name" value="SIGMA54_INTERACT_3"/>
    <property type="match status" value="1"/>
</dbReference>
<keyword evidence="4" id="KW-0238">DNA-binding</keyword>
<dbReference type="InterPro" id="IPR025944">
    <property type="entry name" value="Sigma_54_int_dom_CS"/>
</dbReference>
<dbReference type="CDD" id="cd00130">
    <property type="entry name" value="PAS"/>
    <property type="match status" value="1"/>
</dbReference>
<dbReference type="InterPro" id="IPR009057">
    <property type="entry name" value="Homeodomain-like_sf"/>
</dbReference>
<dbReference type="InterPro" id="IPR002197">
    <property type="entry name" value="HTH_Fis"/>
</dbReference>
<dbReference type="Proteomes" id="UP000195321">
    <property type="component" value="Unassembled WGS sequence"/>
</dbReference>
<evidence type="ECO:0000256" key="2">
    <source>
        <dbReference type="ARBA" id="ARBA00022840"/>
    </source>
</evidence>
<dbReference type="Pfam" id="PF00158">
    <property type="entry name" value="Sigma54_activat"/>
    <property type="match status" value="1"/>
</dbReference>
<feature type="domain" description="PAS" evidence="8">
    <location>
        <begin position="8"/>
        <end position="63"/>
    </location>
</feature>
<keyword evidence="3" id="KW-0805">Transcription regulation</keyword>
<dbReference type="PRINTS" id="PR01590">
    <property type="entry name" value="HTHFIS"/>
</dbReference>
<keyword evidence="2" id="KW-0067">ATP-binding</keyword>
<protein>
    <submittedName>
        <fullName evidence="9">Sigma-54-dependent Fis family transcriptional regulator</fullName>
    </submittedName>
</protein>
<dbReference type="InterPro" id="IPR025662">
    <property type="entry name" value="Sigma_54_int_dom_ATP-bd_1"/>
</dbReference>
<proteinExistence type="predicted"/>
<sequence length="465" mass="53096">MKQFDFFAGPTLHTLLSYVEEAISIVNTQGVMLYWNEAAEKMYDIKKEEIIGRNVQEFFLKEDIMNLKVLKTEQPVRDIYHFPRPDKHVLISTTPIYDENNELIGSMSVEKDITATIKLNEKLSSTSEELQQLKQQMIQNNRDDPFSNIKGNNLAIQHIIHDMKKVAKTDATILITGESGVGKEIFAQAIHEASLRSKKTFIPINCGAIPNALFESELFGYESGAYTGAAKGGKPGKIELADGGTLFLDEVGELPLDMQVKLLRALQEKEIYRIGGQTPKKINVRIIAATNRILEDMVLNGTFRSDLFYRLNVFTACIPPLRERTDDISYLAHHFFREFSFKYNKPTPFVHQKATERLHAYSWPGNIRELRNFIERLIVLHEGSEIYESDILKLLPQAKSFSEPVSQATLSLTEERESLEKTRILQTLQKTYGNKSVAAKKLGMSRANLYKKMKKYEITFDKTDI</sequence>
<dbReference type="InterPro" id="IPR035965">
    <property type="entry name" value="PAS-like_dom_sf"/>
</dbReference>
<keyword evidence="1" id="KW-0547">Nucleotide-binding</keyword>
<dbReference type="InterPro" id="IPR025943">
    <property type="entry name" value="Sigma_54_int_dom_ATP-bd_2"/>
</dbReference>
<dbReference type="GO" id="GO:0005524">
    <property type="term" value="F:ATP binding"/>
    <property type="evidence" value="ECO:0007669"/>
    <property type="project" value="UniProtKB-KW"/>
</dbReference>
<feature type="domain" description="Sigma-54 factor interaction" evidence="7">
    <location>
        <begin position="149"/>
        <end position="379"/>
    </location>
</feature>
<evidence type="ECO:0000259" key="8">
    <source>
        <dbReference type="PROSITE" id="PS50112"/>
    </source>
</evidence>
<dbReference type="InterPro" id="IPR000014">
    <property type="entry name" value="PAS"/>
</dbReference>
<name>A0A1Y3MA08_9BACI</name>
<dbReference type="Pfam" id="PF13426">
    <property type="entry name" value="PAS_9"/>
    <property type="match status" value="1"/>
</dbReference>
<dbReference type="InterPro" id="IPR058031">
    <property type="entry name" value="AAA_lid_NorR"/>
</dbReference>
<dbReference type="NCBIfam" id="TIGR00229">
    <property type="entry name" value="sensory_box"/>
    <property type="match status" value="1"/>
</dbReference>
<dbReference type="PANTHER" id="PTHR32071">
    <property type="entry name" value="TRANSCRIPTIONAL REGULATORY PROTEIN"/>
    <property type="match status" value="1"/>
</dbReference>
<dbReference type="SMART" id="SM00091">
    <property type="entry name" value="PAS"/>
    <property type="match status" value="1"/>
</dbReference>
<dbReference type="Pfam" id="PF02954">
    <property type="entry name" value="HTH_8"/>
    <property type="match status" value="1"/>
</dbReference>
<dbReference type="GO" id="GO:0043565">
    <property type="term" value="F:sequence-specific DNA binding"/>
    <property type="evidence" value="ECO:0007669"/>
    <property type="project" value="InterPro"/>
</dbReference>
<feature type="coiled-coil region" evidence="6">
    <location>
        <begin position="116"/>
        <end position="143"/>
    </location>
</feature>
<evidence type="ECO:0000259" key="7">
    <source>
        <dbReference type="PROSITE" id="PS50045"/>
    </source>
</evidence>
<keyword evidence="6" id="KW-0175">Coiled coil</keyword>
<dbReference type="SUPFAM" id="SSF52540">
    <property type="entry name" value="P-loop containing nucleoside triphosphate hydrolases"/>
    <property type="match status" value="1"/>
</dbReference>
<dbReference type="SMART" id="SM00382">
    <property type="entry name" value="AAA"/>
    <property type="match status" value="1"/>
</dbReference>
<dbReference type="Gene3D" id="3.30.450.20">
    <property type="entry name" value="PAS domain"/>
    <property type="match status" value="1"/>
</dbReference>
<dbReference type="FunFam" id="3.40.50.300:FF:000006">
    <property type="entry name" value="DNA-binding transcriptional regulator NtrC"/>
    <property type="match status" value="1"/>
</dbReference>
<gene>
    <name evidence="9" type="ORF">BW425_21260</name>
</gene>
<dbReference type="PROSITE" id="PS50045">
    <property type="entry name" value="SIGMA54_INTERACT_4"/>
    <property type="match status" value="1"/>
</dbReference>
<evidence type="ECO:0000256" key="4">
    <source>
        <dbReference type="ARBA" id="ARBA00023125"/>
    </source>
</evidence>
<dbReference type="SUPFAM" id="SSF46689">
    <property type="entry name" value="Homeodomain-like"/>
    <property type="match status" value="1"/>
</dbReference>
<accession>A0A1Y3MA08</accession>
<dbReference type="GO" id="GO:0006355">
    <property type="term" value="P:regulation of DNA-templated transcription"/>
    <property type="evidence" value="ECO:0007669"/>
    <property type="project" value="InterPro"/>
</dbReference>
<evidence type="ECO:0000256" key="3">
    <source>
        <dbReference type="ARBA" id="ARBA00023015"/>
    </source>
</evidence>
<dbReference type="Gene3D" id="3.40.50.300">
    <property type="entry name" value="P-loop containing nucleotide triphosphate hydrolases"/>
    <property type="match status" value="1"/>
</dbReference>
<evidence type="ECO:0000313" key="9">
    <source>
        <dbReference type="EMBL" id="OUM46926.1"/>
    </source>
</evidence>
<dbReference type="SUPFAM" id="SSF55785">
    <property type="entry name" value="PYP-like sensor domain (PAS domain)"/>
    <property type="match status" value="1"/>
</dbReference>